<feature type="region of interest" description="Disordered" evidence="1">
    <location>
        <begin position="1"/>
        <end position="20"/>
    </location>
</feature>
<gene>
    <name evidence="3" type="ORF">ENR23_05245</name>
</gene>
<dbReference type="GO" id="GO:0035438">
    <property type="term" value="F:cyclic-di-GMP binding"/>
    <property type="evidence" value="ECO:0007669"/>
    <property type="project" value="InterPro"/>
</dbReference>
<dbReference type="AlphaFoldDB" id="A0A832I0D6"/>
<feature type="compositionally biased region" description="Basic and acidic residues" evidence="1">
    <location>
        <begin position="11"/>
        <end position="20"/>
    </location>
</feature>
<evidence type="ECO:0000256" key="1">
    <source>
        <dbReference type="SAM" id="MobiDB-lite"/>
    </source>
</evidence>
<dbReference type="Pfam" id="PF07238">
    <property type="entry name" value="PilZ"/>
    <property type="match status" value="1"/>
</dbReference>
<evidence type="ECO:0000259" key="2">
    <source>
        <dbReference type="Pfam" id="PF07238"/>
    </source>
</evidence>
<proteinExistence type="predicted"/>
<dbReference type="Gene3D" id="2.40.10.220">
    <property type="entry name" value="predicted glycosyltransferase like domains"/>
    <property type="match status" value="1"/>
</dbReference>
<comment type="caution">
    <text evidence="3">The sequence shown here is derived from an EMBL/GenBank/DDBJ whole genome shotgun (WGS) entry which is preliminary data.</text>
</comment>
<reference evidence="3" key="1">
    <citation type="journal article" date="2020" name="mSystems">
        <title>Genome- and Community-Level Interaction Insights into Carbon Utilization and Element Cycling Functions of Hydrothermarchaeota in Hydrothermal Sediment.</title>
        <authorList>
            <person name="Zhou Z."/>
            <person name="Liu Y."/>
            <person name="Xu W."/>
            <person name="Pan J."/>
            <person name="Luo Z.H."/>
            <person name="Li M."/>
        </authorList>
    </citation>
    <scope>NUCLEOTIDE SEQUENCE [LARGE SCALE GENOMIC DNA]</scope>
    <source>
        <strain evidence="3">SpSt-381</strain>
    </source>
</reference>
<feature type="compositionally biased region" description="Low complexity" evidence="1">
    <location>
        <begin position="154"/>
        <end position="164"/>
    </location>
</feature>
<feature type="compositionally biased region" description="Basic residues" evidence="1">
    <location>
        <begin position="165"/>
        <end position="180"/>
    </location>
</feature>
<feature type="region of interest" description="Disordered" evidence="1">
    <location>
        <begin position="154"/>
        <end position="180"/>
    </location>
</feature>
<dbReference type="InterPro" id="IPR009875">
    <property type="entry name" value="PilZ_domain"/>
</dbReference>
<name>A0A832I0D6_UNCEI</name>
<organism evidence="3">
    <name type="scientific">Eiseniibacteriota bacterium</name>
    <dbReference type="NCBI Taxonomy" id="2212470"/>
    <lineage>
        <taxon>Bacteria</taxon>
        <taxon>Candidatus Eiseniibacteriota</taxon>
    </lineage>
</organism>
<protein>
    <recommendedName>
        <fullName evidence="2">PilZ domain-containing protein</fullName>
    </recommendedName>
</protein>
<evidence type="ECO:0000313" key="3">
    <source>
        <dbReference type="EMBL" id="HGZ42824.1"/>
    </source>
</evidence>
<sequence length="180" mass="19779">MAVKRTRRTERRSSARADARLSMRVEGPHDEGARAQIVTESQNISSSGVYCLSDHYLAPLSKVALTIVLPKLPGRRAAEELIKCEGIVVRCDGPRTRSDKHYELACMFSDLDAPRRERIEAFVTWRNLQSLRAAAGGAAAPRAAARRRAVASSAARAARPAARAAARRAPRKSARRRTVH</sequence>
<feature type="compositionally biased region" description="Basic residues" evidence="1">
    <location>
        <begin position="1"/>
        <end position="10"/>
    </location>
</feature>
<feature type="domain" description="PilZ" evidence="2">
    <location>
        <begin position="10"/>
        <end position="124"/>
    </location>
</feature>
<dbReference type="EMBL" id="DSQF01000012">
    <property type="protein sequence ID" value="HGZ42824.1"/>
    <property type="molecule type" value="Genomic_DNA"/>
</dbReference>
<accession>A0A832I0D6</accession>